<dbReference type="Proteomes" id="UP000265515">
    <property type="component" value="Unassembled WGS sequence"/>
</dbReference>
<evidence type="ECO:0000256" key="1">
    <source>
        <dbReference type="SAM" id="Coils"/>
    </source>
</evidence>
<protein>
    <submittedName>
        <fullName evidence="3">Uncharacterized protein</fullName>
    </submittedName>
</protein>
<proteinExistence type="predicted"/>
<dbReference type="Gramene" id="GBG74010">
    <property type="protein sequence ID" value="GBG74010"/>
    <property type="gene ID" value="CBR_g17720"/>
</dbReference>
<evidence type="ECO:0000313" key="4">
    <source>
        <dbReference type="Proteomes" id="UP000265515"/>
    </source>
</evidence>
<feature type="coiled-coil region" evidence="1">
    <location>
        <begin position="35"/>
        <end position="91"/>
    </location>
</feature>
<evidence type="ECO:0000313" key="3">
    <source>
        <dbReference type="EMBL" id="GBG74010.1"/>
    </source>
</evidence>
<keyword evidence="4" id="KW-1185">Reference proteome</keyword>
<feature type="compositionally biased region" description="Polar residues" evidence="2">
    <location>
        <begin position="100"/>
        <end position="116"/>
    </location>
</feature>
<gene>
    <name evidence="3" type="ORF">CBR_g17720</name>
</gene>
<comment type="caution">
    <text evidence="3">The sequence shown here is derived from an EMBL/GenBank/DDBJ whole genome shotgun (WGS) entry which is preliminary data.</text>
</comment>
<feature type="compositionally biased region" description="Basic and acidic residues" evidence="2">
    <location>
        <begin position="117"/>
        <end position="126"/>
    </location>
</feature>
<name>A0A388KVA7_CHABU</name>
<evidence type="ECO:0000256" key="2">
    <source>
        <dbReference type="SAM" id="MobiDB-lite"/>
    </source>
</evidence>
<feature type="region of interest" description="Disordered" evidence="2">
    <location>
        <begin position="202"/>
        <end position="247"/>
    </location>
</feature>
<accession>A0A388KVA7</accession>
<sequence>MRAKYGIMEQLPSTSLIDRLQKENGELKKFGEDLKSRMEGDLAALKWEIRDLKEHHESAWRGNLTKQIEELRSLRKHNEETEEVAQLWRNEALRPGNKCGSINVSTPASEGRTMTRSRMEATPEETRRLRAELQELQERRRCDQTEVDMLKEHRAKAEAKRIEAEAELTRLREQMDQFSTEQTGGGTPHVVGTNLKEKMEAAARTGLQTGRRGRPKMTPGRLPRGDSARKANDRFAFVQDEKKRLKA</sequence>
<dbReference type="AlphaFoldDB" id="A0A388KVA7"/>
<organism evidence="3 4">
    <name type="scientific">Chara braunii</name>
    <name type="common">Braun's stonewort</name>
    <dbReference type="NCBI Taxonomy" id="69332"/>
    <lineage>
        <taxon>Eukaryota</taxon>
        <taxon>Viridiplantae</taxon>
        <taxon>Streptophyta</taxon>
        <taxon>Charophyceae</taxon>
        <taxon>Charales</taxon>
        <taxon>Characeae</taxon>
        <taxon>Chara</taxon>
    </lineage>
</organism>
<feature type="region of interest" description="Disordered" evidence="2">
    <location>
        <begin position="98"/>
        <end position="126"/>
    </location>
</feature>
<feature type="compositionally biased region" description="Basic and acidic residues" evidence="2">
    <location>
        <begin position="223"/>
        <end position="247"/>
    </location>
</feature>
<keyword evidence="1" id="KW-0175">Coiled coil</keyword>
<reference evidence="3 4" key="1">
    <citation type="journal article" date="2018" name="Cell">
        <title>The Chara Genome: Secondary Complexity and Implications for Plant Terrestrialization.</title>
        <authorList>
            <person name="Nishiyama T."/>
            <person name="Sakayama H."/>
            <person name="Vries J.D."/>
            <person name="Buschmann H."/>
            <person name="Saint-Marcoux D."/>
            <person name="Ullrich K.K."/>
            <person name="Haas F.B."/>
            <person name="Vanderstraeten L."/>
            <person name="Becker D."/>
            <person name="Lang D."/>
            <person name="Vosolsobe S."/>
            <person name="Rombauts S."/>
            <person name="Wilhelmsson P.K.I."/>
            <person name="Janitza P."/>
            <person name="Kern R."/>
            <person name="Heyl A."/>
            <person name="Rumpler F."/>
            <person name="Villalobos L.I.A.C."/>
            <person name="Clay J.M."/>
            <person name="Skokan R."/>
            <person name="Toyoda A."/>
            <person name="Suzuki Y."/>
            <person name="Kagoshima H."/>
            <person name="Schijlen E."/>
            <person name="Tajeshwar N."/>
            <person name="Catarino B."/>
            <person name="Hetherington A.J."/>
            <person name="Saltykova A."/>
            <person name="Bonnot C."/>
            <person name="Breuninger H."/>
            <person name="Symeonidi A."/>
            <person name="Radhakrishnan G.V."/>
            <person name="Van Nieuwerburgh F."/>
            <person name="Deforce D."/>
            <person name="Chang C."/>
            <person name="Karol K.G."/>
            <person name="Hedrich R."/>
            <person name="Ulvskov P."/>
            <person name="Glockner G."/>
            <person name="Delwiche C.F."/>
            <person name="Petrasek J."/>
            <person name="Van de Peer Y."/>
            <person name="Friml J."/>
            <person name="Beilby M."/>
            <person name="Dolan L."/>
            <person name="Kohara Y."/>
            <person name="Sugano S."/>
            <person name="Fujiyama A."/>
            <person name="Delaux P.-M."/>
            <person name="Quint M."/>
            <person name="TheiBen G."/>
            <person name="Hagemann M."/>
            <person name="Harholt J."/>
            <person name="Dunand C."/>
            <person name="Zachgo S."/>
            <person name="Langdale J."/>
            <person name="Maumus F."/>
            <person name="Straeten D.V.D."/>
            <person name="Gould S.B."/>
            <person name="Rensing S.A."/>
        </authorList>
    </citation>
    <scope>NUCLEOTIDE SEQUENCE [LARGE SCALE GENOMIC DNA]</scope>
    <source>
        <strain evidence="3 4">S276</strain>
    </source>
</reference>
<dbReference type="EMBL" id="BFEA01000195">
    <property type="protein sequence ID" value="GBG74010.1"/>
    <property type="molecule type" value="Genomic_DNA"/>
</dbReference>